<feature type="signal peptide" evidence="10">
    <location>
        <begin position="1"/>
        <end position="18"/>
    </location>
</feature>
<evidence type="ECO:0000256" key="7">
    <source>
        <dbReference type="ARBA" id="ARBA00023049"/>
    </source>
</evidence>
<evidence type="ECO:0000256" key="1">
    <source>
        <dbReference type="ARBA" id="ARBA00008721"/>
    </source>
</evidence>
<dbReference type="CDD" id="cd04275">
    <property type="entry name" value="ZnMc_pappalysin_like"/>
    <property type="match status" value="1"/>
</dbReference>
<dbReference type="SUPFAM" id="SSF55486">
    <property type="entry name" value="Metalloproteases ('zincins'), catalytic domain"/>
    <property type="match status" value="1"/>
</dbReference>
<sequence length="288" mass="31197">MYTSLATAFLLASSLVLGNPIDRSPRKCGTVISSEKIAAAEKHFAANKVSFDTLRANTSTEIKVYFNVIQADDTPENGNVPDDVIDEQIKILNADYSKTGISFTLADKAKHTTNAEWFKSAAPDTSMQTEMKESLRQGEADALNVYTVGFKEGKAEGLLGYATFPTDFKEAPKDDGVVILFSSLPKGSTEKFNLGKASTLVHEVGHWVGLYHTFQGGCEGEGDHVDDTPAEATPASGCPKDNDTCPNNEGKDPVTNFMDYSDDACLETFSEGQIARMTEQMATYRGSK</sequence>
<dbReference type="EMBL" id="JASNQZ010000012">
    <property type="protein sequence ID" value="KAL0949865.1"/>
    <property type="molecule type" value="Genomic_DNA"/>
</dbReference>
<proteinExistence type="inferred from homology"/>
<keyword evidence="5" id="KW-0378">Hydrolase</keyword>
<dbReference type="Proteomes" id="UP001556367">
    <property type="component" value="Unassembled WGS sequence"/>
</dbReference>
<evidence type="ECO:0000256" key="3">
    <source>
        <dbReference type="ARBA" id="ARBA00022723"/>
    </source>
</evidence>
<dbReference type="InterPro" id="IPR008754">
    <property type="entry name" value="Peptidase_M43"/>
</dbReference>
<keyword evidence="3" id="KW-0479">Metal-binding</keyword>
<comment type="caution">
    <text evidence="12">The sequence shown here is derived from an EMBL/GenBank/DDBJ whole genome shotgun (WGS) entry which is preliminary data.</text>
</comment>
<feature type="chain" id="PRO_5045440531" description="Peptidase M43 pregnancy-associated plasma-A domain-containing protein" evidence="10">
    <location>
        <begin position="19"/>
        <end position="288"/>
    </location>
</feature>
<keyword evidence="6" id="KW-0862">Zinc</keyword>
<keyword evidence="2" id="KW-0645">Protease</keyword>
<evidence type="ECO:0000256" key="8">
    <source>
        <dbReference type="ARBA" id="ARBA00023157"/>
    </source>
</evidence>
<comment type="similarity">
    <text evidence="1">Belongs to the peptidase M43B family.</text>
</comment>
<feature type="region of interest" description="Disordered" evidence="9">
    <location>
        <begin position="222"/>
        <end position="250"/>
    </location>
</feature>
<keyword evidence="7" id="KW-0482">Metalloprotease</keyword>
<evidence type="ECO:0000256" key="9">
    <source>
        <dbReference type="SAM" id="MobiDB-lite"/>
    </source>
</evidence>
<accession>A0ABR3J2J6</accession>
<gene>
    <name evidence="12" type="ORF">HGRIS_009898</name>
</gene>
<reference evidence="13" key="1">
    <citation type="submission" date="2024-06" db="EMBL/GenBank/DDBJ databases">
        <title>Multi-omics analyses provide insights into the biosynthesis of the anticancer antibiotic pleurotin in Hohenbuehelia grisea.</title>
        <authorList>
            <person name="Weaver J.A."/>
            <person name="Alberti F."/>
        </authorList>
    </citation>
    <scope>NUCLEOTIDE SEQUENCE [LARGE SCALE GENOMIC DNA]</scope>
    <source>
        <strain evidence="13">T-177</strain>
    </source>
</reference>
<protein>
    <recommendedName>
        <fullName evidence="11">Peptidase M43 pregnancy-associated plasma-A domain-containing protein</fullName>
    </recommendedName>
</protein>
<evidence type="ECO:0000313" key="12">
    <source>
        <dbReference type="EMBL" id="KAL0949865.1"/>
    </source>
</evidence>
<evidence type="ECO:0000256" key="10">
    <source>
        <dbReference type="SAM" id="SignalP"/>
    </source>
</evidence>
<dbReference type="Pfam" id="PF05572">
    <property type="entry name" value="Peptidase_M43"/>
    <property type="match status" value="1"/>
</dbReference>
<evidence type="ECO:0000256" key="4">
    <source>
        <dbReference type="ARBA" id="ARBA00022729"/>
    </source>
</evidence>
<dbReference type="InterPro" id="IPR024079">
    <property type="entry name" value="MetalloPept_cat_dom_sf"/>
</dbReference>
<evidence type="ECO:0000256" key="2">
    <source>
        <dbReference type="ARBA" id="ARBA00022670"/>
    </source>
</evidence>
<dbReference type="Gene3D" id="3.40.390.10">
    <property type="entry name" value="Collagenase (Catalytic Domain)"/>
    <property type="match status" value="1"/>
</dbReference>
<dbReference type="PANTHER" id="PTHR47466:SF1">
    <property type="entry name" value="METALLOPROTEASE MEP1 (AFU_ORTHOLOGUE AFUA_1G07730)-RELATED"/>
    <property type="match status" value="1"/>
</dbReference>
<dbReference type="PANTHER" id="PTHR47466">
    <property type="match status" value="1"/>
</dbReference>
<keyword evidence="4 10" id="KW-0732">Signal</keyword>
<evidence type="ECO:0000256" key="6">
    <source>
        <dbReference type="ARBA" id="ARBA00022833"/>
    </source>
</evidence>
<feature type="domain" description="Peptidase M43 pregnancy-associated plasma-A" evidence="11">
    <location>
        <begin position="190"/>
        <end position="281"/>
    </location>
</feature>
<keyword evidence="8" id="KW-1015">Disulfide bond</keyword>
<evidence type="ECO:0000259" key="11">
    <source>
        <dbReference type="Pfam" id="PF05572"/>
    </source>
</evidence>
<organism evidence="12 13">
    <name type="scientific">Hohenbuehelia grisea</name>
    <dbReference type="NCBI Taxonomy" id="104357"/>
    <lineage>
        <taxon>Eukaryota</taxon>
        <taxon>Fungi</taxon>
        <taxon>Dikarya</taxon>
        <taxon>Basidiomycota</taxon>
        <taxon>Agaricomycotina</taxon>
        <taxon>Agaricomycetes</taxon>
        <taxon>Agaricomycetidae</taxon>
        <taxon>Agaricales</taxon>
        <taxon>Pleurotineae</taxon>
        <taxon>Pleurotaceae</taxon>
        <taxon>Hohenbuehelia</taxon>
    </lineage>
</organism>
<evidence type="ECO:0000256" key="5">
    <source>
        <dbReference type="ARBA" id="ARBA00022801"/>
    </source>
</evidence>
<keyword evidence="13" id="KW-1185">Reference proteome</keyword>
<evidence type="ECO:0000313" key="13">
    <source>
        <dbReference type="Proteomes" id="UP001556367"/>
    </source>
</evidence>
<name>A0ABR3J2J6_9AGAR</name>